<organism evidence="1 2">
    <name type="scientific">Paraburkholderia aspalathi</name>
    <dbReference type="NCBI Taxonomy" id="1324617"/>
    <lineage>
        <taxon>Bacteria</taxon>
        <taxon>Pseudomonadati</taxon>
        <taxon>Pseudomonadota</taxon>
        <taxon>Betaproteobacteria</taxon>
        <taxon>Burkholderiales</taxon>
        <taxon>Burkholderiaceae</taxon>
        <taxon>Paraburkholderia</taxon>
    </lineage>
</organism>
<reference evidence="1 2" key="1">
    <citation type="submission" date="2016-10" db="EMBL/GenBank/DDBJ databases">
        <authorList>
            <person name="de Groot N.N."/>
        </authorList>
    </citation>
    <scope>NUCLEOTIDE SEQUENCE [LARGE SCALE GENOMIC DNA]</scope>
    <source>
        <strain evidence="1 2">LMG 27731</strain>
    </source>
</reference>
<gene>
    <name evidence="1" type="ORF">SAMN05192563_1002443</name>
</gene>
<proteinExistence type="predicted"/>
<dbReference type="Proteomes" id="UP000198844">
    <property type="component" value="Unassembled WGS sequence"/>
</dbReference>
<protein>
    <submittedName>
        <fullName evidence="1">Uncharacterized protein</fullName>
    </submittedName>
</protein>
<evidence type="ECO:0000313" key="1">
    <source>
        <dbReference type="EMBL" id="SFT63807.1"/>
    </source>
</evidence>
<dbReference type="OrthoDB" id="9102955at2"/>
<sequence>MDERSPKLAPSGLPAIDDCSKDRVASTAIYPTRGPMSATRWETTGEWHDSGCDARIRFARMLYPYEYWNLPMQEGHFGRPVISMISEDDPPTTTGPPFLDILATVGRLWRLATRRAHAIGRATSALFGKQSQD</sequence>
<dbReference type="AlphaFoldDB" id="A0A1I6ZMG2"/>
<evidence type="ECO:0000313" key="2">
    <source>
        <dbReference type="Proteomes" id="UP000198844"/>
    </source>
</evidence>
<dbReference type="EMBL" id="FPBH01000002">
    <property type="protein sequence ID" value="SFT63807.1"/>
    <property type="molecule type" value="Genomic_DNA"/>
</dbReference>
<name>A0A1I6ZMG2_9BURK</name>
<accession>A0A1I6ZMG2</accession>
<dbReference type="RefSeq" id="WP_143131649.1">
    <property type="nucleotide sequence ID" value="NZ_FPBH01000002.1"/>
</dbReference>